<accession>A0A6C0AGJ9</accession>
<evidence type="ECO:0000259" key="1">
    <source>
        <dbReference type="Pfam" id="PF03109"/>
    </source>
</evidence>
<proteinExistence type="predicted"/>
<dbReference type="PANTHER" id="PTHR45890">
    <property type="entry name" value="AARF DOMAIN CONTAINING KINASE 2 (PREDICTED)"/>
    <property type="match status" value="1"/>
</dbReference>
<dbReference type="Gene3D" id="1.10.510.10">
    <property type="entry name" value="Transferase(Phosphotransferase) domain 1"/>
    <property type="match status" value="1"/>
</dbReference>
<protein>
    <recommendedName>
        <fullName evidence="1">ABC1 atypical kinase-like domain-containing protein</fullName>
    </recommendedName>
</protein>
<feature type="domain" description="ABC1 atypical kinase-like" evidence="1">
    <location>
        <begin position="68"/>
        <end position="269"/>
    </location>
</feature>
<sequence length="360" mass="42470">MLENFLKYIISKNIIYIKIFQWIDTKNLLPTFITEYINKLNNNAPYINADIDFECLEKLKNDIDVNLIPINSGTISLVFLGKLKKNNDLVAIKILRLGIKDKINLAFKRIKFFSYFLYLEYFNDWILNIEKTFLEQIDIQKEKINISLIHSKLKTLKFCETIKLYEEFNFDNCIVMSYIDGKTFYELSKEDIPGFLRSYTQMSIFLTFTKKIMHLDLHVGNILFVKKGENYKIALLDLSMILFLSENEKDFLYEFYTCLASKNINNIIKCIEKHKNSIFENIKEELFEKFIEELLSYTIFEKFESYSLIKDINLVLKISSKFKLKFNNVINNMILGLISNLSLVGMLDPDSKTLSEFGMK</sequence>
<dbReference type="Pfam" id="PF03109">
    <property type="entry name" value="ABC1"/>
    <property type="match status" value="1"/>
</dbReference>
<dbReference type="PANTHER" id="PTHR45890:SF1">
    <property type="entry name" value="AARF DOMAIN CONTAINING KINASE 2"/>
    <property type="match status" value="1"/>
</dbReference>
<dbReference type="SUPFAM" id="SSF56112">
    <property type="entry name" value="Protein kinase-like (PK-like)"/>
    <property type="match status" value="1"/>
</dbReference>
<dbReference type="AlphaFoldDB" id="A0A6C0AGJ9"/>
<dbReference type="InterPro" id="IPR011009">
    <property type="entry name" value="Kinase-like_dom_sf"/>
</dbReference>
<reference evidence="2" key="1">
    <citation type="journal article" date="2020" name="Nature">
        <title>Giant virus diversity and host interactions through global metagenomics.</title>
        <authorList>
            <person name="Schulz F."/>
            <person name="Roux S."/>
            <person name="Paez-Espino D."/>
            <person name="Jungbluth S."/>
            <person name="Walsh D.A."/>
            <person name="Denef V.J."/>
            <person name="McMahon K.D."/>
            <person name="Konstantinidis K.T."/>
            <person name="Eloe-Fadrosh E.A."/>
            <person name="Kyrpides N.C."/>
            <person name="Woyke T."/>
        </authorList>
    </citation>
    <scope>NUCLEOTIDE SEQUENCE</scope>
    <source>
        <strain evidence="2">GVMAG-S-1021933-23</strain>
    </source>
</reference>
<dbReference type="InterPro" id="IPR004147">
    <property type="entry name" value="ABC1_dom"/>
</dbReference>
<dbReference type="EMBL" id="MN740597">
    <property type="protein sequence ID" value="QHS78461.1"/>
    <property type="molecule type" value="Genomic_DNA"/>
</dbReference>
<evidence type="ECO:0000313" key="2">
    <source>
        <dbReference type="EMBL" id="QHS78461.1"/>
    </source>
</evidence>
<dbReference type="InterPro" id="IPR052402">
    <property type="entry name" value="ADCK_kinase"/>
</dbReference>
<name>A0A6C0AGJ9_9ZZZZ</name>
<organism evidence="2">
    <name type="scientific">viral metagenome</name>
    <dbReference type="NCBI Taxonomy" id="1070528"/>
    <lineage>
        <taxon>unclassified sequences</taxon>
        <taxon>metagenomes</taxon>
        <taxon>organismal metagenomes</taxon>
    </lineage>
</organism>